<dbReference type="CDD" id="cd00616">
    <property type="entry name" value="AHBA_syn"/>
    <property type="match status" value="1"/>
</dbReference>
<dbReference type="PANTHER" id="PTHR30244:SF34">
    <property type="entry name" value="DTDP-4-AMINO-4,6-DIDEOXYGALACTOSE TRANSAMINASE"/>
    <property type="match status" value="1"/>
</dbReference>
<comment type="cofactor">
    <cofactor evidence="1">
        <name>pyridoxal 5'-phosphate</name>
        <dbReference type="ChEBI" id="CHEBI:597326"/>
    </cofactor>
</comment>
<dbReference type="RefSeq" id="WP_323280577.1">
    <property type="nucleotide sequence ID" value="NZ_JAYGGQ010000016.1"/>
</dbReference>
<dbReference type="Proteomes" id="UP001304769">
    <property type="component" value="Unassembled WGS sequence"/>
</dbReference>
<dbReference type="EMBL" id="JAYGGQ010000016">
    <property type="protein sequence ID" value="MEA5456681.1"/>
    <property type="molecule type" value="Genomic_DNA"/>
</dbReference>
<dbReference type="Gene3D" id="3.40.640.10">
    <property type="entry name" value="Type I PLP-dependent aspartate aminotransferase-like (Major domain)"/>
    <property type="match status" value="1"/>
</dbReference>
<dbReference type="PIRSF" id="PIRSF000390">
    <property type="entry name" value="PLP_StrS"/>
    <property type="match status" value="1"/>
</dbReference>
<dbReference type="InterPro" id="IPR015424">
    <property type="entry name" value="PyrdxlP-dep_Trfase"/>
</dbReference>
<sequence>MTAEADRLDDRLSVGDLWGGFEGSDPDLMAAGWLPPGPRVAAFEAAFAAAQGVTNGVAASNCMTALHLALLVAGVRPGDEVVVPSLSFATTAHAPRHVGADPVFADVDPQTGNVTASTIAAVLGPRTRAVVVADHGGLPVDIGPIAELCEDHGIALVEDASFAVGSRYRGHPVGVGADVTAWSFLPRRALRTGEGGLLTTDCLASAQQARRLRQHSDLGFTFRMTDIQAAIGLVQLRRLPAMVARRRALATVYREALEGVPGLRLVEDPREGESNYQSFWAEIGDEFPLSRDELRGALAAEGIPVGTGVRAAHREPDFADCPLRVPLPATERLSARTLTFPLDHELGESGVLRVCDAIRRTRVHGCGQQTEEARGGIPT</sequence>
<evidence type="ECO:0000256" key="1">
    <source>
        <dbReference type="ARBA" id="ARBA00001933"/>
    </source>
</evidence>
<dbReference type="Pfam" id="PF01041">
    <property type="entry name" value="DegT_DnrJ_EryC1"/>
    <property type="match status" value="1"/>
</dbReference>
<accession>A0ABU5TC86</accession>
<name>A0ABU5TC86_9MICC</name>
<organism evidence="3 4">
    <name type="scientific">Sinomonas terricola</name>
    <dbReference type="NCBI Taxonomy" id="3110330"/>
    <lineage>
        <taxon>Bacteria</taxon>
        <taxon>Bacillati</taxon>
        <taxon>Actinomycetota</taxon>
        <taxon>Actinomycetes</taxon>
        <taxon>Micrococcales</taxon>
        <taxon>Micrococcaceae</taxon>
        <taxon>Sinomonas</taxon>
    </lineage>
</organism>
<keyword evidence="3" id="KW-0808">Transferase</keyword>
<keyword evidence="4" id="KW-1185">Reference proteome</keyword>
<comment type="caution">
    <text evidence="3">The sequence shown here is derived from an EMBL/GenBank/DDBJ whole genome shotgun (WGS) entry which is preliminary data.</text>
</comment>
<evidence type="ECO:0000313" key="3">
    <source>
        <dbReference type="EMBL" id="MEA5456681.1"/>
    </source>
</evidence>
<keyword evidence="3" id="KW-0032">Aminotransferase</keyword>
<dbReference type="InterPro" id="IPR015422">
    <property type="entry name" value="PyrdxlP-dep_Trfase_small"/>
</dbReference>
<gene>
    <name evidence="3" type="ORF">SPF06_18310</name>
</gene>
<evidence type="ECO:0000313" key="4">
    <source>
        <dbReference type="Proteomes" id="UP001304769"/>
    </source>
</evidence>
<reference evidence="3 4" key="1">
    <citation type="submission" date="2023-12" db="EMBL/GenBank/DDBJ databases">
        <title>Sinomonas terricola sp. nov, isolated from litchi orchard soil in Guangdong, PR China.</title>
        <authorList>
            <person name="Jiaxin W."/>
            <person name="Yang Z."/>
            <person name="Honghui Z."/>
        </authorList>
    </citation>
    <scope>NUCLEOTIDE SEQUENCE [LARGE SCALE GENOMIC DNA]</scope>
    <source>
        <strain evidence="3 4">JGH33</strain>
    </source>
</reference>
<protein>
    <submittedName>
        <fullName evidence="3">DegT/DnrJ/EryC1/StrS family aminotransferase</fullName>
        <ecNumber evidence="3">2.6.1.-</ecNumber>
    </submittedName>
</protein>
<dbReference type="GO" id="GO:0008483">
    <property type="term" value="F:transaminase activity"/>
    <property type="evidence" value="ECO:0007669"/>
    <property type="project" value="UniProtKB-KW"/>
</dbReference>
<dbReference type="InterPro" id="IPR015421">
    <property type="entry name" value="PyrdxlP-dep_Trfase_major"/>
</dbReference>
<dbReference type="PANTHER" id="PTHR30244">
    <property type="entry name" value="TRANSAMINASE"/>
    <property type="match status" value="1"/>
</dbReference>
<dbReference type="Gene3D" id="3.90.1150.10">
    <property type="entry name" value="Aspartate Aminotransferase, domain 1"/>
    <property type="match status" value="1"/>
</dbReference>
<dbReference type="EC" id="2.6.1.-" evidence="3"/>
<comment type="similarity">
    <text evidence="2">Belongs to the DegT/DnrJ/EryC1 family.</text>
</comment>
<dbReference type="SUPFAM" id="SSF53383">
    <property type="entry name" value="PLP-dependent transferases"/>
    <property type="match status" value="1"/>
</dbReference>
<evidence type="ECO:0000256" key="2">
    <source>
        <dbReference type="RuleBase" id="RU004508"/>
    </source>
</evidence>
<keyword evidence="2" id="KW-0663">Pyridoxal phosphate</keyword>
<proteinExistence type="inferred from homology"/>
<dbReference type="InterPro" id="IPR000653">
    <property type="entry name" value="DegT/StrS_aminotransferase"/>
</dbReference>